<feature type="domain" description="FHA" evidence="1">
    <location>
        <begin position="379"/>
        <end position="435"/>
    </location>
</feature>
<dbReference type="InterPro" id="IPR000253">
    <property type="entry name" value="FHA_dom"/>
</dbReference>
<keyword evidence="3" id="KW-1185">Reference proteome</keyword>
<reference evidence="2" key="1">
    <citation type="submission" date="2019-12" db="EMBL/GenBank/DDBJ databases">
        <authorList>
            <person name="Scholes J."/>
        </authorList>
    </citation>
    <scope>NUCLEOTIDE SEQUENCE</scope>
</reference>
<comment type="caution">
    <text evidence="2">The sequence shown here is derived from an EMBL/GenBank/DDBJ whole genome shotgun (WGS) entry which is preliminary data.</text>
</comment>
<evidence type="ECO:0000313" key="3">
    <source>
        <dbReference type="Proteomes" id="UP001153555"/>
    </source>
</evidence>
<accession>A0A9N7N6V9</accession>
<dbReference type="SUPFAM" id="SSF49879">
    <property type="entry name" value="SMAD/FHA domain"/>
    <property type="match status" value="1"/>
</dbReference>
<dbReference type="Gene3D" id="2.60.200.20">
    <property type="match status" value="1"/>
</dbReference>
<dbReference type="EMBL" id="CACSLK010021934">
    <property type="protein sequence ID" value="CAA0821974.1"/>
    <property type="molecule type" value="Genomic_DNA"/>
</dbReference>
<protein>
    <submittedName>
        <fullName evidence="2">Forkhead-associated (FHA) domain-containing protein</fullName>
    </submittedName>
</protein>
<dbReference type="Pfam" id="PF00498">
    <property type="entry name" value="FHA"/>
    <property type="match status" value="1"/>
</dbReference>
<dbReference type="OrthoDB" id="10262769at2759"/>
<organism evidence="2 3">
    <name type="scientific">Striga hermonthica</name>
    <name type="common">Purple witchweed</name>
    <name type="synonym">Buchnera hermonthica</name>
    <dbReference type="NCBI Taxonomy" id="68872"/>
    <lineage>
        <taxon>Eukaryota</taxon>
        <taxon>Viridiplantae</taxon>
        <taxon>Streptophyta</taxon>
        <taxon>Embryophyta</taxon>
        <taxon>Tracheophyta</taxon>
        <taxon>Spermatophyta</taxon>
        <taxon>Magnoliopsida</taxon>
        <taxon>eudicotyledons</taxon>
        <taxon>Gunneridae</taxon>
        <taxon>Pentapetalae</taxon>
        <taxon>asterids</taxon>
        <taxon>lamiids</taxon>
        <taxon>Lamiales</taxon>
        <taxon>Orobanchaceae</taxon>
        <taxon>Buchnereae</taxon>
        <taxon>Striga</taxon>
    </lineage>
</organism>
<evidence type="ECO:0000259" key="1">
    <source>
        <dbReference type="PROSITE" id="PS50006"/>
    </source>
</evidence>
<dbReference type="PROSITE" id="PS50006">
    <property type="entry name" value="FHA_DOMAIN"/>
    <property type="match status" value="1"/>
</dbReference>
<dbReference type="GO" id="GO:0031011">
    <property type="term" value="C:Ino80 complex"/>
    <property type="evidence" value="ECO:0007669"/>
    <property type="project" value="InterPro"/>
</dbReference>
<dbReference type="PANTHER" id="PTHR13233">
    <property type="entry name" value="MICROSPHERULE PROTEIN 1"/>
    <property type="match status" value="1"/>
</dbReference>
<dbReference type="GO" id="GO:0071339">
    <property type="term" value="C:MLL1 complex"/>
    <property type="evidence" value="ECO:0007669"/>
    <property type="project" value="InterPro"/>
</dbReference>
<name>A0A9N7N6V9_STRHE</name>
<dbReference type="AlphaFoldDB" id="A0A9N7N6V9"/>
<proteinExistence type="predicted"/>
<dbReference type="GO" id="GO:0045944">
    <property type="term" value="P:positive regulation of transcription by RNA polymerase II"/>
    <property type="evidence" value="ECO:0007669"/>
    <property type="project" value="TreeGrafter"/>
</dbReference>
<dbReference type="PANTHER" id="PTHR13233:SF0">
    <property type="entry name" value="MICROSPHERULE PROTEIN 1"/>
    <property type="match status" value="1"/>
</dbReference>
<dbReference type="InterPro" id="IPR037912">
    <property type="entry name" value="MCRS1"/>
</dbReference>
<gene>
    <name evidence="2" type="ORF">SHERM_19589</name>
</gene>
<dbReference type="GO" id="GO:0044545">
    <property type="term" value="C:NSL complex"/>
    <property type="evidence" value="ECO:0007669"/>
    <property type="project" value="TreeGrafter"/>
</dbReference>
<evidence type="ECO:0000313" key="2">
    <source>
        <dbReference type="EMBL" id="CAA0821974.1"/>
    </source>
</evidence>
<dbReference type="GO" id="GO:0002151">
    <property type="term" value="F:G-quadruplex RNA binding"/>
    <property type="evidence" value="ECO:0007669"/>
    <property type="project" value="InterPro"/>
</dbReference>
<dbReference type="InterPro" id="IPR008984">
    <property type="entry name" value="SMAD_FHA_dom_sf"/>
</dbReference>
<dbReference type="Proteomes" id="UP001153555">
    <property type="component" value="Unassembled WGS sequence"/>
</dbReference>
<sequence length="471" mass="52675">MLEIVRSGFVKQASLTSGKRRKTERIRKCYYAMRKRICNEPLDLTGIDLLPGLEIQGPNIDVGPQSPKDLQFGEQAVAQDLSFCYEGNNDLFESETRVEGPGFGACGPFRNFACSSSTMPQIAEQDQEMAGDDFVIPPSSDANMMETYLADLSDKLFSDDDLLFSDSSAYDDIDTSYFDGLSSLLTSDIPPSQIDSQLLDSTVCEDPIEVSSPEATISAAKDLGPEYKNGVICCVLNTEDPEIPSNEDVFMPISLKNDNVNLEIRKVGLDSGELSCRKTIDLPPFDESWALDIEEWSEDDVPCFSDVEAMILHMDLSLDEHYLYTNPEVQQYTHEESKRAIVRLEQAAEACAHRAITTHCAFAVLYGRWSKHFIKKTEVILGRVTEDNKVDIDLGREKNGGRISRRQAIIKMDKHGNFQLTNVGKSWVHVNGKEAFRGQSLSLASGCLIEVRGFAFIFETSRMNINQYLNR</sequence>